<dbReference type="InterPro" id="IPR001034">
    <property type="entry name" value="DeoR_HTH"/>
</dbReference>
<gene>
    <name evidence="5" type="ORF">EDC44_10377</name>
</gene>
<keyword evidence="6" id="KW-1185">Reference proteome</keyword>
<dbReference type="GO" id="GO:0003677">
    <property type="term" value="F:DNA binding"/>
    <property type="evidence" value="ECO:0007669"/>
    <property type="project" value="UniProtKB-KW"/>
</dbReference>
<organism evidence="5 6">
    <name type="scientific">Cricetibacter osteomyelitidis</name>
    <dbReference type="NCBI Taxonomy" id="1521931"/>
    <lineage>
        <taxon>Bacteria</taxon>
        <taxon>Pseudomonadati</taxon>
        <taxon>Pseudomonadota</taxon>
        <taxon>Gammaproteobacteria</taxon>
        <taxon>Pasteurellales</taxon>
        <taxon>Pasteurellaceae</taxon>
        <taxon>Cricetibacter</taxon>
    </lineage>
</organism>
<dbReference type="SMART" id="SM01134">
    <property type="entry name" value="DeoRC"/>
    <property type="match status" value="1"/>
</dbReference>
<dbReference type="PANTHER" id="PTHR30363">
    <property type="entry name" value="HTH-TYPE TRANSCRIPTIONAL REGULATOR SRLR-RELATED"/>
    <property type="match status" value="1"/>
</dbReference>
<dbReference type="Gene3D" id="1.10.10.10">
    <property type="entry name" value="Winged helix-like DNA-binding domain superfamily/Winged helix DNA-binding domain"/>
    <property type="match status" value="1"/>
</dbReference>
<comment type="caution">
    <text evidence="5">The sequence shown here is derived from an EMBL/GenBank/DDBJ whole genome shotgun (WGS) entry which is preliminary data.</text>
</comment>
<proteinExistence type="predicted"/>
<feature type="domain" description="HTH deoR-type" evidence="4">
    <location>
        <begin position="8"/>
        <end position="63"/>
    </location>
</feature>
<evidence type="ECO:0000259" key="4">
    <source>
        <dbReference type="PROSITE" id="PS51000"/>
    </source>
</evidence>
<dbReference type="InterPro" id="IPR014036">
    <property type="entry name" value="DeoR-like_C"/>
</dbReference>
<evidence type="ECO:0000256" key="1">
    <source>
        <dbReference type="ARBA" id="ARBA00023015"/>
    </source>
</evidence>
<keyword evidence="3" id="KW-0804">Transcription</keyword>
<dbReference type="PROSITE" id="PS00894">
    <property type="entry name" value="HTH_DEOR_1"/>
    <property type="match status" value="1"/>
</dbReference>
<evidence type="ECO:0000313" key="5">
    <source>
        <dbReference type="EMBL" id="TCP96879.1"/>
    </source>
</evidence>
<dbReference type="InterPro" id="IPR036388">
    <property type="entry name" value="WH-like_DNA-bd_sf"/>
</dbReference>
<reference evidence="5 6" key="1">
    <citation type="submission" date="2019-03" db="EMBL/GenBank/DDBJ databases">
        <title>Genomic Encyclopedia of Type Strains, Phase IV (KMG-IV): sequencing the most valuable type-strain genomes for metagenomic binning, comparative biology and taxonomic classification.</title>
        <authorList>
            <person name="Goeker M."/>
        </authorList>
    </citation>
    <scope>NUCLEOTIDE SEQUENCE [LARGE SCALE GENOMIC DNA]</scope>
    <source>
        <strain evidence="5 6">DSM 28404</strain>
    </source>
</reference>
<dbReference type="GO" id="GO:0003700">
    <property type="term" value="F:DNA-binding transcription factor activity"/>
    <property type="evidence" value="ECO:0007669"/>
    <property type="project" value="InterPro"/>
</dbReference>
<evidence type="ECO:0000313" key="6">
    <source>
        <dbReference type="Proteomes" id="UP000295763"/>
    </source>
</evidence>
<evidence type="ECO:0000256" key="2">
    <source>
        <dbReference type="ARBA" id="ARBA00023125"/>
    </source>
</evidence>
<accession>A0A4R2T1V8</accession>
<keyword evidence="2" id="KW-0238">DNA-binding</keyword>
<dbReference type="SMART" id="SM00420">
    <property type="entry name" value="HTH_DEOR"/>
    <property type="match status" value="1"/>
</dbReference>
<dbReference type="InterPro" id="IPR037171">
    <property type="entry name" value="NagB/RpiA_transferase-like"/>
</dbReference>
<protein>
    <submittedName>
        <fullName evidence="5">DeoR family transcriptional regulator</fullName>
    </submittedName>
</protein>
<dbReference type="PROSITE" id="PS51000">
    <property type="entry name" value="HTH_DEOR_2"/>
    <property type="match status" value="1"/>
</dbReference>
<dbReference type="AlphaFoldDB" id="A0A4R2T1V8"/>
<dbReference type="Pfam" id="PF00455">
    <property type="entry name" value="DeoRC"/>
    <property type="match status" value="1"/>
</dbReference>
<evidence type="ECO:0000256" key="3">
    <source>
        <dbReference type="ARBA" id="ARBA00023163"/>
    </source>
</evidence>
<sequence>MTVWGMKMQKREESILQQLNLQGKVNVNVLAAELGVSVETIRRDLTYLAKQGLLYRVHGGAVSRKTKDVGSSFQARQRSNYDEKHRIAEQAMEYVFEDAVIGLDASSTSWHFAQLIPDIPCTVVTNSMHNITALVNKTNIKTIATGGVYSAKYDAFYGPLSEQLLQRLHIDIGIFSCTGLDENGALWESNELNASLKRKIMDASEQKFLLLDHSKFGKSNLIKLADLSQLDILFTNQQPSNLLNNYCHEHNVLLTVC</sequence>
<dbReference type="Proteomes" id="UP000295763">
    <property type="component" value="Unassembled WGS sequence"/>
</dbReference>
<dbReference type="SUPFAM" id="SSF100950">
    <property type="entry name" value="NagB/RpiA/CoA transferase-like"/>
    <property type="match status" value="1"/>
</dbReference>
<dbReference type="PANTHER" id="PTHR30363:SF44">
    <property type="entry name" value="AGA OPERON TRANSCRIPTIONAL REPRESSOR-RELATED"/>
    <property type="match status" value="1"/>
</dbReference>
<dbReference type="EMBL" id="SLYB01000003">
    <property type="protein sequence ID" value="TCP96879.1"/>
    <property type="molecule type" value="Genomic_DNA"/>
</dbReference>
<dbReference type="PRINTS" id="PR00037">
    <property type="entry name" value="HTHLACR"/>
</dbReference>
<dbReference type="Gene3D" id="3.40.50.1360">
    <property type="match status" value="1"/>
</dbReference>
<dbReference type="InterPro" id="IPR018356">
    <property type="entry name" value="Tscrpt_reg_HTH_DeoR_CS"/>
</dbReference>
<keyword evidence="1" id="KW-0805">Transcription regulation</keyword>
<dbReference type="SUPFAM" id="SSF46785">
    <property type="entry name" value="Winged helix' DNA-binding domain"/>
    <property type="match status" value="1"/>
</dbReference>
<dbReference type="InterPro" id="IPR050313">
    <property type="entry name" value="Carb_Metab_HTH_regulators"/>
</dbReference>
<name>A0A4R2T1V8_9PAST</name>
<dbReference type="InterPro" id="IPR036390">
    <property type="entry name" value="WH_DNA-bd_sf"/>
</dbReference>
<dbReference type="Pfam" id="PF08220">
    <property type="entry name" value="HTH_DeoR"/>
    <property type="match status" value="1"/>
</dbReference>